<keyword evidence="9" id="KW-1185">Reference proteome</keyword>
<keyword evidence="2" id="KW-0926">Vacuole</keyword>
<evidence type="ECO:0000256" key="3">
    <source>
        <dbReference type="ARBA" id="ARBA00022801"/>
    </source>
</evidence>
<evidence type="ECO:0000259" key="7">
    <source>
        <dbReference type="Pfam" id="PF02383"/>
    </source>
</evidence>
<dbReference type="GO" id="GO:0046856">
    <property type="term" value="P:phosphatidylinositol dephosphorylation"/>
    <property type="evidence" value="ECO:0007669"/>
    <property type="project" value="InterPro"/>
</dbReference>
<dbReference type="Gene3D" id="2.40.50.140">
    <property type="entry name" value="Nucleic acid-binding proteins"/>
    <property type="match status" value="1"/>
</dbReference>
<dbReference type="GO" id="GO:0043813">
    <property type="term" value="F:phosphatidylinositol-3,5-bisphosphate 5-phosphatase activity"/>
    <property type="evidence" value="ECO:0007669"/>
    <property type="project" value="InterPro"/>
</dbReference>
<dbReference type="InterPro" id="IPR002013">
    <property type="entry name" value="SAC_dom"/>
</dbReference>
<keyword evidence="4" id="KW-0472">Membrane</keyword>
<gene>
    <name evidence="8" type="ORF">G4B88_029285</name>
</gene>
<evidence type="ECO:0000313" key="9">
    <source>
        <dbReference type="Proteomes" id="UP000583929"/>
    </source>
</evidence>
<dbReference type="EMBL" id="JAATIQ010000250">
    <property type="protein sequence ID" value="KAF4366961.1"/>
    <property type="molecule type" value="Genomic_DNA"/>
</dbReference>
<comment type="catalytic activity">
    <reaction evidence="5">
        <text>a 1,2-diacyl-sn-glycero-3-phospho-(1D-myo-inositol-3,5-bisphosphate) + H2O = a 1,2-diacyl-sn-glycero-3-phospho-(1D-myo-inositol-3-phosphate) + phosphate</text>
        <dbReference type="Rhea" id="RHEA:32955"/>
        <dbReference type="ChEBI" id="CHEBI:15377"/>
        <dbReference type="ChEBI" id="CHEBI:43474"/>
        <dbReference type="ChEBI" id="CHEBI:57923"/>
        <dbReference type="ChEBI" id="CHEBI:58088"/>
    </reaction>
</comment>
<reference evidence="8 9" key="1">
    <citation type="journal article" date="2020" name="bioRxiv">
        <title>Sequence and annotation of 42 cannabis genomes reveals extensive copy number variation in cannabinoid synthesis and pathogen resistance genes.</title>
        <authorList>
            <person name="Mckernan K.J."/>
            <person name="Helbert Y."/>
            <person name="Kane L.T."/>
            <person name="Ebling H."/>
            <person name="Zhang L."/>
            <person name="Liu B."/>
            <person name="Eaton Z."/>
            <person name="Mclaughlin S."/>
            <person name="Kingan S."/>
            <person name="Baybayan P."/>
            <person name="Concepcion G."/>
            <person name="Jordan M."/>
            <person name="Riva A."/>
            <person name="Barbazuk W."/>
            <person name="Harkins T."/>
        </authorList>
    </citation>
    <scope>NUCLEOTIDE SEQUENCE [LARGE SCALE GENOMIC DNA]</scope>
    <source>
        <strain evidence="9">cv. Jamaican Lion 4</strain>
        <tissue evidence="8">Leaf</tissue>
    </source>
</reference>
<dbReference type="PANTHER" id="PTHR45738:SF5">
    <property type="entry name" value="POLYPHOSPHOINOSITIDE PHOSPHATASE"/>
    <property type="match status" value="1"/>
</dbReference>
<name>A0A7J6F8C9_CANSA</name>
<evidence type="ECO:0000256" key="5">
    <source>
        <dbReference type="ARBA" id="ARBA00023337"/>
    </source>
</evidence>
<feature type="domain" description="SAC" evidence="7">
    <location>
        <begin position="80"/>
        <end position="130"/>
    </location>
</feature>
<comment type="subcellular location">
    <subcellularLocation>
        <location evidence="1">Vacuole membrane</location>
        <topology evidence="1">Peripheral membrane protein</topology>
    </subcellularLocation>
</comment>
<accession>A0A7J6F8C9</accession>
<sequence>MNTNHDTYTLISFFKKRENPSNSIFLSCFRVLKIDRSEPSDLNLSEDPVVYSSQEIKNLLQRIAEGNRATGGLNFVAKVYGIAGCIKFLESYYLILVTKRRQIGCVCGHAIYSIDESQLVPIPHEILSMLYTRTVKEDLPLPVMEGLDTLVAKTKAPPTHIQPDPYEKNMFNQILQSSGKETEGCSDAVIEKRTDEVSNFLDICSFHPICLTLWGALVQDISEKLFEVTGNNPIIMGTKMIVQTKRGLSLSSRESSTIEINPDNYEATTLHQWYDS</sequence>
<dbReference type="Pfam" id="PF02383">
    <property type="entry name" value="Syja_N"/>
    <property type="match status" value="1"/>
</dbReference>
<protein>
    <recommendedName>
        <fullName evidence="7">SAC domain-containing protein</fullName>
    </recommendedName>
</protein>
<evidence type="ECO:0000256" key="4">
    <source>
        <dbReference type="ARBA" id="ARBA00023136"/>
    </source>
</evidence>
<evidence type="ECO:0000313" key="8">
    <source>
        <dbReference type="EMBL" id="KAF4366961.1"/>
    </source>
</evidence>
<dbReference type="AlphaFoldDB" id="A0A7J6F8C9"/>
<dbReference type="PANTHER" id="PTHR45738">
    <property type="entry name" value="POLYPHOSPHOINOSITIDE PHOSPHATASE"/>
    <property type="match status" value="1"/>
</dbReference>
<keyword evidence="3" id="KW-0378">Hydrolase</keyword>
<evidence type="ECO:0000256" key="6">
    <source>
        <dbReference type="ARBA" id="ARBA00023464"/>
    </source>
</evidence>
<evidence type="ECO:0000256" key="1">
    <source>
        <dbReference type="ARBA" id="ARBA00004148"/>
    </source>
</evidence>
<evidence type="ECO:0000256" key="2">
    <source>
        <dbReference type="ARBA" id="ARBA00022554"/>
    </source>
</evidence>
<dbReference type="InterPro" id="IPR043573">
    <property type="entry name" value="Fig4-like"/>
</dbReference>
<comment type="caution">
    <text evidence="8">The sequence shown here is derived from an EMBL/GenBank/DDBJ whole genome shotgun (WGS) entry which is preliminary data.</text>
</comment>
<dbReference type="GO" id="GO:0005774">
    <property type="term" value="C:vacuolar membrane"/>
    <property type="evidence" value="ECO:0007669"/>
    <property type="project" value="UniProtKB-SubCell"/>
</dbReference>
<comment type="subunit">
    <text evidence="6">Component of the PI(3,5)P2 regulatory complex at least composed of ATG18, SAC/FIG4, FAB1 and VAC14.</text>
</comment>
<organism evidence="8 9">
    <name type="scientific">Cannabis sativa</name>
    <name type="common">Hemp</name>
    <name type="synonym">Marijuana</name>
    <dbReference type="NCBI Taxonomy" id="3483"/>
    <lineage>
        <taxon>Eukaryota</taxon>
        <taxon>Viridiplantae</taxon>
        <taxon>Streptophyta</taxon>
        <taxon>Embryophyta</taxon>
        <taxon>Tracheophyta</taxon>
        <taxon>Spermatophyta</taxon>
        <taxon>Magnoliopsida</taxon>
        <taxon>eudicotyledons</taxon>
        <taxon>Gunneridae</taxon>
        <taxon>Pentapetalae</taxon>
        <taxon>rosids</taxon>
        <taxon>fabids</taxon>
        <taxon>Rosales</taxon>
        <taxon>Cannabaceae</taxon>
        <taxon>Cannabis</taxon>
    </lineage>
</organism>
<dbReference type="Proteomes" id="UP000583929">
    <property type="component" value="Unassembled WGS sequence"/>
</dbReference>
<dbReference type="InterPro" id="IPR012340">
    <property type="entry name" value="NA-bd_OB-fold"/>
</dbReference>
<proteinExistence type="predicted"/>